<sequence length="400" mass="44547">WHCLKHSAVSNTVIGIDLKTTYSCVGAYINGQVKLIANDQGNSITPSWVIAFSDAHPQRLVGEAAKIQAARNADGTIWKNRFKLRRDIEFLHRKVVNKDGNPHIQVKPRDEEKAYFINAQRCIAGLNVIRIISEPTAAAIAYGLHKKCVMNKNILVYDLGGGTFDVSILTIDNGTFEVCATTGDSLLGGEDFDHGVVDFFIKLILKKKKYNKDISKDNKTLGKLHKECQRAKRTLKPLTKAKFEDLNMHLFTRTLELVKMTLEDSDCASWRGNRVPKIQQFVKDLFNGKEPKKDFNPDEAVAYGAAIQGGILNGEGGEETKEIVLLDVVTLRLRVHVLGGIMDKPILRNSTIPRRKMKTFFTVSDNQSIATVKVFQGESSLTKKCHLIGMSDSKGIRPAP</sequence>
<feature type="non-terminal residue" evidence="4">
    <location>
        <position position="1"/>
    </location>
</feature>
<dbReference type="FunFam" id="3.30.420.40:FF:000028">
    <property type="entry name" value="heat shock 70 kDa protein-like"/>
    <property type="match status" value="1"/>
</dbReference>
<keyword evidence="5" id="KW-1185">Reference proteome</keyword>
<comment type="caution">
    <text evidence="4">The sequence shown here is derived from an EMBL/GenBank/DDBJ whole genome shotgun (WGS) entry which is preliminary data.</text>
</comment>
<organism evidence="4 5">
    <name type="scientific">Dillenia turbinata</name>
    <dbReference type="NCBI Taxonomy" id="194707"/>
    <lineage>
        <taxon>Eukaryota</taxon>
        <taxon>Viridiplantae</taxon>
        <taxon>Streptophyta</taxon>
        <taxon>Embryophyta</taxon>
        <taxon>Tracheophyta</taxon>
        <taxon>Spermatophyta</taxon>
        <taxon>Magnoliopsida</taxon>
        <taxon>eudicotyledons</taxon>
        <taxon>Gunneridae</taxon>
        <taxon>Pentapetalae</taxon>
        <taxon>Dilleniales</taxon>
        <taxon>Dilleniaceae</taxon>
        <taxon>Dillenia</taxon>
    </lineage>
</organism>
<dbReference type="EMBL" id="JBAMMX010000023">
    <property type="protein sequence ID" value="KAK6917320.1"/>
    <property type="molecule type" value="Genomic_DNA"/>
</dbReference>
<dbReference type="PANTHER" id="PTHR19375">
    <property type="entry name" value="HEAT SHOCK PROTEIN 70KDA"/>
    <property type="match status" value="1"/>
</dbReference>
<name>A0AAN8UKR9_9MAGN</name>
<dbReference type="FunFam" id="3.30.420.40:FF:000125">
    <property type="entry name" value="Chaperone protein DnaK 1"/>
    <property type="match status" value="1"/>
</dbReference>
<evidence type="ECO:0000256" key="3">
    <source>
        <dbReference type="ARBA" id="ARBA00022840"/>
    </source>
</evidence>
<dbReference type="InterPro" id="IPR013126">
    <property type="entry name" value="Hsp_70_fam"/>
</dbReference>
<dbReference type="Gene3D" id="3.90.640.10">
    <property type="entry name" value="Actin, Chain A, domain 4"/>
    <property type="match status" value="2"/>
</dbReference>
<keyword evidence="4" id="KW-0346">Stress response</keyword>
<proteinExistence type="inferred from homology"/>
<accession>A0AAN8UKR9</accession>
<dbReference type="SUPFAM" id="SSF53067">
    <property type="entry name" value="Actin-like ATPase domain"/>
    <property type="match status" value="2"/>
</dbReference>
<gene>
    <name evidence="4" type="ORF">RJ641_018071</name>
</gene>
<dbReference type="SUPFAM" id="SSF100920">
    <property type="entry name" value="Heat shock protein 70kD (HSP70), peptide-binding domain"/>
    <property type="match status" value="1"/>
</dbReference>
<keyword evidence="2" id="KW-0547">Nucleotide-binding</keyword>
<reference evidence="4 5" key="1">
    <citation type="submission" date="2023-12" db="EMBL/GenBank/DDBJ databases">
        <title>A high-quality genome assembly for Dillenia turbinata (Dilleniales).</title>
        <authorList>
            <person name="Chanderbali A."/>
        </authorList>
    </citation>
    <scope>NUCLEOTIDE SEQUENCE [LARGE SCALE GENOMIC DNA]</scope>
    <source>
        <strain evidence="4">LSX21</strain>
        <tissue evidence="4">Leaf</tissue>
    </source>
</reference>
<dbReference type="Proteomes" id="UP001370490">
    <property type="component" value="Unassembled WGS sequence"/>
</dbReference>
<dbReference type="InterPro" id="IPR029047">
    <property type="entry name" value="HSP70_peptide-bd_sf"/>
</dbReference>
<dbReference type="InterPro" id="IPR043129">
    <property type="entry name" value="ATPase_NBD"/>
</dbReference>
<dbReference type="Gene3D" id="2.60.34.10">
    <property type="entry name" value="Substrate Binding Domain Of DNAk, Chain A, domain 1"/>
    <property type="match status" value="1"/>
</dbReference>
<dbReference type="GO" id="GO:0140662">
    <property type="term" value="F:ATP-dependent protein folding chaperone"/>
    <property type="evidence" value="ECO:0007669"/>
    <property type="project" value="InterPro"/>
</dbReference>
<evidence type="ECO:0000256" key="2">
    <source>
        <dbReference type="ARBA" id="ARBA00022741"/>
    </source>
</evidence>
<dbReference type="AlphaFoldDB" id="A0AAN8UKR9"/>
<evidence type="ECO:0000256" key="1">
    <source>
        <dbReference type="ARBA" id="ARBA00007381"/>
    </source>
</evidence>
<dbReference type="GO" id="GO:0005524">
    <property type="term" value="F:ATP binding"/>
    <property type="evidence" value="ECO:0007669"/>
    <property type="project" value="UniProtKB-KW"/>
</dbReference>
<keyword evidence="3" id="KW-0067">ATP-binding</keyword>
<dbReference type="InterPro" id="IPR018181">
    <property type="entry name" value="Heat_shock_70_CS"/>
</dbReference>
<comment type="similarity">
    <text evidence="1">Belongs to the heat shock protein 70 family.</text>
</comment>
<evidence type="ECO:0000313" key="4">
    <source>
        <dbReference type="EMBL" id="KAK6917320.1"/>
    </source>
</evidence>
<protein>
    <submittedName>
        <fullName evidence="4">Heat shock protein 70 family</fullName>
    </submittedName>
</protein>
<dbReference type="PROSITE" id="PS00329">
    <property type="entry name" value="HSP70_2"/>
    <property type="match status" value="1"/>
</dbReference>
<dbReference type="Gene3D" id="3.30.420.40">
    <property type="match status" value="5"/>
</dbReference>
<feature type="non-terminal residue" evidence="4">
    <location>
        <position position="400"/>
    </location>
</feature>
<dbReference type="PRINTS" id="PR00301">
    <property type="entry name" value="HEATSHOCK70"/>
</dbReference>
<evidence type="ECO:0000313" key="5">
    <source>
        <dbReference type="Proteomes" id="UP001370490"/>
    </source>
</evidence>
<dbReference type="Pfam" id="PF00012">
    <property type="entry name" value="HSP70"/>
    <property type="match status" value="3"/>
</dbReference>